<keyword evidence="3 7" id="KW-0812">Transmembrane</keyword>
<dbReference type="EMBL" id="JAVRRD010000040">
    <property type="protein sequence ID" value="KAK5045064.1"/>
    <property type="molecule type" value="Genomic_DNA"/>
</dbReference>
<proteinExistence type="inferred from homology"/>
<dbReference type="Pfam" id="PF01490">
    <property type="entry name" value="Aa_trans"/>
    <property type="match status" value="1"/>
</dbReference>
<keyword evidence="10" id="KW-1185">Reference proteome</keyword>
<evidence type="ECO:0000256" key="4">
    <source>
        <dbReference type="ARBA" id="ARBA00022989"/>
    </source>
</evidence>
<feature type="region of interest" description="Disordered" evidence="6">
    <location>
        <begin position="1"/>
        <end position="25"/>
    </location>
</feature>
<feature type="transmembrane region" description="Helical" evidence="7">
    <location>
        <begin position="243"/>
        <end position="263"/>
    </location>
</feature>
<feature type="transmembrane region" description="Helical" evidence="7">
    <location>
        <begin position="438"/>
        <end position="458"/>
    </location>
</feature>
<evidence type="ECO:0000256" key="2">
    <source>
        <dbReference type="ARBA" id="ARBA00008066"/>
    </source>
</evidence>
<dbReference type="Proteomes" id="UP001358417">
    <property type="component" value="Unassembled WGS sequence"/>
</dbReference>
<feature type="domain" description="Amino acid transporter transmembrane" evidence="8">
    <location>
        <begin position="65"/>
        <end position="458"/>
    </location>
</feature>
<dbReference type="GeneID" id="89978370"/>
<feature type="compositionally biased region" description="Pro residues" evidence="6">
    <location>
        <begin position="1"/>
        <end position="10"/>
    </location>
</feature>
<dbReference type="PANTHER" id="PTHR22950">
    <property type="entry name" value="AMINO ACID TRANSPORTER"/>
    <property type="match status" value="1"/>
</dbReference>
<organism evidence="9 10">
    <name type="scientific">Exophiala bonariae</name>
    <dbReference type="NCBI Taxonomy" id="1690606"/>
    <lineage>
        <taxon>Eukaryota</taxon>
        <taxon>Fungi</taxon>
        <taxon>Dikarya</taxon>
        <taxon>Ascomycota</taxon>
        <taxon>Pezizomycotina</taxon>
        <taxon>Eurotiomycetes</taxon>
        <taxon>Chaetothyriomycetidae</taxon>
        <taxon>Chaetothyriales</taxon>
        <taxon>Herpotrichiellaceae</taxon>
        <taxon>Exophiala</taxon>
    </lineage>
</organism>
<evidence type="ECO:0000256" key="1">
    <source>
        <dbReference type="ARBA" id="ARBA00004141"/>
    </source>
</evidence>
<gene>
    <name evidence="9" type="ORF">LTR84_010212</name>
</gene>
<sequence>MSIRASPPPAASTETSEIDSTSQQKTAYVSNEDITRFETKAEGDLMDMETHEVFKKRTDGVEFRTVGWIKATLIFSKIEFAMSILAIPSALGALGAVGGCLSIIGWTTLNTYTGVLLGGIRNRHPECHTLADMMALVWGKVGREFVIVQLIIIQILVCAAGVVSTGTAFNALSNHGACTVVFNFVSAALITLCSSIRTFSRLGLLTWFGFATFFLSVFIFTVAVSQQDRPAAAPKEGPFELGFAAIANPGFIIGMLSTLNIFVSTSGPFMYLPVIAEMKNPKEFKKATIWAGIIVGIIYFSFSTTIYAYCGVWLASPAFGSAGTLFKKISYGVALPGLIIGVGLYQHVSAKYLFVRLLRDSKHLQANTLVHWTTWLGVNLLLGALGFIVAEAVPVLNFLLGLAASLGSAPFSLIYPIILWNMDYKSYRTGRMTQKSKYALNMLIAFLGMFVMIAGTYADAVAIRDAFRSGFISKVFDCADNSGSVIVDH</sequence>
<feature type="transmembrane region" description="Helical" evidence="7">
    <location>
        <begin position="141"/>
        <end position="162"/>
    </location>
</feature>
<comment type="subcellular location">
    <subcellularLocation>
        <location evidence="1">Membrane</location>
        <topology evidence="1">Multi-pass membrane protein</topology>
    </subcellularLocation>
</comment>
<reference evidence="9 10" key="1">
    <citation type="submission" date="2023-08" db="EMBL/GenBank/DDBJ databases">
        <title>Black Yeasts Isolated from many extreme environments.</title>
        <authorList>
            <person name="Coleine C."/>
            <person name="Stajich J.E."/>
            <person name="Selbmann L."/>
        </authorList>
    </citation>
    <scope>NUCLEOTIDE SEQUENCE [LARGE SCALE GENOMIC DNA]</scope>
    <source>
        <strain evidence="9 10">CCFEE 5792</strain>
    </source>
</reference>
<feature type="transmembrane region" description="Helical" evidence="7">
    <location>
        <begin position="329"/>
        <end position="348"/>
    </location>
</feature>
<feature type="transmembrane region" description="Helical" evidence="7">
    <location>
        <begin position="204"/>
        <end position="223"/>
    </location>
</feature>
<dbReference type="GO" id="GO:0016020">
    <property type="term" value="C:membrane"/>
    <property type="evidence" value="ECO:0007669"/>
    <property type="project" value="UniProtKB-SubCell"/>
</dbReference>
<accession>A0AAV9MU59</accession>
<evidence type="ECO:0000256" key="7">
    <source>
        <dbReference type="SAM" id="Phobius"/>
    </source>
</evidence>
<dbReference type="InterPro" id="IPR013057">
    <property type="entry name" value="AA_transpt_TM"/>
</dbReference>
<feature type="compositionally biased region" description="Polar residues" evidence="6">
    <location>
        <begin position="12"/>
        <end position="25"/>
    </location>
</feature>
<feature type="transmembrane region" description="Helical" evidence="7">
    <location>
        <begin position="287"/>
        <end position="309"/>
    </location>
</feature>
<dbReference type="RefSeq" id="XP_064700703.1">
    <property type="nucleotide sequence ID" value="XM_064853749.1"/>
</dbReference>
<dbReference type="AlphaFoldDB" id="A0AAV9MU59"/>
<evidence type="ECO:0000259" key="8">
    <source>
        <dbReference type="Pfam" id="PF01490"/>
    </source>
</evidence>
<evidence type="ECO:0000256" key="5">
    <source>
        <dbReference type="ARBA" id="ARBA00023136"/>
    </source>
</evidence>
<evidence type="ECO:0000256" key="6">
    <source>
        <dbReference type="SAM" id="MobiDB-lite"/>
    </source>
</evidence>
<comment type="caution">
    <text evidence="9">The sequence shown here is derived from an EMBL/GenBank/DDBJ whole genome shotgun (WGS) entry which is preliminary data.</text>
</comment>
<feature type="transmembrane region" description="Helical" evidence="7">
    <location>
        <begin position="174"/>
        <end position="192"/>
    </location>
</feature>
<evidence type="ECO:0000313" key="9">
    <source>
        <dbReference type="EMBL" id="KAK5045064.1"/>
    </source>
</evidence>
<dbReference type="GO" id="GO:0015179">
    <property type="term" value="F:L-amino acid transmembrane transporter activity"/>
    <property type="evidence" value="ECO:0007669"/>
    <property type="project" value="TreeGrafter"/>
</dbReference>
<evidence type="ECO:0000256" key="3">
    <source>
        <dbReference type="ARBA" id="ARBA00022692"/>
    </source>
</evidence>
<feature type="transmembrane region" description="Helical" evidence="7">
    <location>
        <begin position="369"/>
        <end position="389"/>
    </location>
</feature>
<name>A0AAV9MU59_9EURO</name>
<feature type="transmembrane region" description="Helical" evidence="7">
    <location>
        <begin position="78"/>
        <end position="97"/>
    </location>
</feature>
<keyword evidence="4 7" id="KW-1133">Transmembrane helix</keyword>
<evidence type="ECO:0000313" key="10">
    <source>
        <dbReference type="Proteomes" id="UP001358417"/>
    </source>
</evidence>
<protein>
    <recommendedName>
        <fullName evidence="8">Amino acid transporter transmembrane domain-containing protein</fullName>
    </recommendedName>
</protein>
<comment type="similarity">
    <text evidence="2">Belongs to the amino acid/polyamine transporter 2 family.</text>
</comment>
<feature type="transmembrane region" description="Helical" evidence="7">
    <location>
        <begin position="395"/>
        <end position="418"/>
    </location>
</feature>
<dbReference type="PANTHER" id="PTHR22950:SF697">
    <property type="entry name" value="AMINO ACID TRANSPORTER (EUROFUNG)"/>
    <property type="match status" value="1"/>
</dbReference>
<keyword evidence="5 7" id="KW-0472">Membrane</keyword>